<dbReference type="Pfam" id="PF00225">
    <property type="entry name" value="Kinesin"/>
    <property type="match status" value="1"/>
</dbReference>
<comment type="caution">
    <text evidence="7">The sequence shown here is derived from an EMBL/GenBank/DDBJ whole genome shotgun (WGS) entry which is preliminary data.</text>
</comment>
<dbReference type="InterPro" id="IPR010994">
    <property type="entry name" value="RuvA_2-like"/>
</dbReference>
<keyword evidence="4" id="KW-0067">ATP-binding</keyword>
<keyword evidence="8" id="KW-1185">Reference proteome</keyword>
<dbReference type="Pfam" id="PF12836">
    <property type="entry name" value="HHH_3"/>
    <property type="match status" value="1"/>
</dbReference>
<dbReference type="GO" id="GO:0008017">
    <property type="term" value="F:microtubule binding"/>
    <property type="evidence" value="ECO:0007669"/>
    <property type="project" value="InterPro"/>
</dbReference>
<dbReference type="PANTHER" id="PTHR47969">
    <property type="entry name" value="CHROMOSOME-ASSOCIATED KINESIN KIF4A-RELATED"/>
    <property type="match status" value="1"/>
</dbReference>
<comment type="similarity">
    <text evidence="3">Belongs to the TRAFAC class myosin-kinesin ATPase superfamily. Kinesin family. KIN-10 subfamily.</text>
</comment>
<organism evidence="7 8">
    <name type="scientific">Buddleja alternifolia</name>
    <dbReference type="NCBI Taxonomy" id="168488"/>
    <lineage>
        <taxon>Eukaryota</taxon>
        <taxon>Viridiplantae</taxon>
        <taxon>Streptophyta</taxon>
        <taxon>Embryophyta</taxon>
        <taxon>Tracheophyta</taxon>
        <taxon>Spermatophyta</taxon>
        <taxon>Magnoliopsida</taxon>
        <taxon>eudicotyledons</taxon>
        <taxon>Gunneridae</taxon>
        <taxon>Pentapetalae</taxon>
        <taxon>asterids</taxon>
        <taxon>lamiids</taxon>
        <taxon>Lamiales</taxon>
        <taxon>Scrophulariaceae</taxon>
        <taxon>Buddlejeae</taxon>
        <taxon>Buddleja</taxon>
    </lineage>
</organism>
<evidence type="ECO:0000256" key="4">
    <source>
        <dbReference type="PROSITE-ProRule" id="PRU00283"/>
    </source>
</evidence>
<dbReference type="AlphaFoldDB" id="A0AAV6XQ48"/>
<keyword evidence="1" id="KW-0493">Microtubule</keyword>
<dbReference type="Gene3D" id="3.40.850.10">
    <property type="entry name" value="Kinesin motor domain"/>
    <property type="match status" value="1"/>
</dbReference>
<dbReference type="SUPFAM" id="SSF47781">
    <property type="entry name" value="RuvA domain 2-like"/>
    <property type="match status" value="1"/>
</dbReference>
<reference evidence="7" key="1">
    <citation type="submission" date="2019-10" db="EMBL/GenBank/DDBJ databases">
        <authorList>
            <person name="Zhang R."/>
            <person name="Pan Y."/>
            <person name="Wang J."/>
            <person name="Ma R."/>
            <person name="Yu S."/>
        </authorList>
    </citation>
    <scope>NUCLEOTIDE SEQUENCE</scope>
    <source>
        <strain evidence="7">LA-IB0</strain>
        <tissue evidence="7">Leaf</tissue>
    </source>
</reference>
<dbReference type="PRINTS" id="PR00380">
    <property type="entry name" value="KINESINHEAVY"/>
</dbReference>
<dbReference type="InterPro" id="IPR027417">
    <property type="entry name" value="P-loop_NTPase"/>
</dbReference>
<name>A0AAV6XQ48_9LAMI</name>
<dbReference type="PROSITE" id="PS50067">
    <property type="entry name" value="KINESIN_MOTOR_2"/>
    <property type="match status" value="1"/>
</dbReference>
<protein>
    <recommendedName>
        <fullName evidence="6">Kinesin motor domain-containing protein</fullName>
    </recommendedName>
</protein>
<dbReference type="PANTHER" id="PTHR47969:SF9">
    <property type="entry name" value="KINESIN-LIKE PROTEIN"/>
    <property type="match status" value="1"/>
</dbReference>
<dbReference type="GO" id="GO:0007052">
    <property type="term" value="P:mitotic spindle organization"/>
    <property type="evidence" value="ECO:0007669"/>
    <property type="project" value="TreeGrafter"/>
</dbReference>
<dbReference type="InterPro" id="IPR001752">
    <property type="entry name" value="Kinesin_motor_dom"/>
</dbReference>
<dbReference type="SMART" id="SM00129">
    <property type="entry name" value="KISc"/>
    <property type="match status" value="1"/>
</dbReference>
<feature type="region of interest" description="Disordered" evidence="5">
    <location>
        <begin position="431"/>
        <end position="484"/>
    </location>
</feature>
<dbReference type="GO" id="GO:0005875">
    <property type="term" value="C:microtubule associated complex"/>
    <property type="evidence" value="ECO:0007669"/>
    <property type="project" value="TreeGrafter"/>
</dbReference>
<dbReference type="EMBL" id="WHWC01000006">
    <property type="protein sequence ID" value="KAG8381310.1"/>
    <property type="molecule type" value="Genomic_DNA"/>
</dbReference>
<dbReference type="GO" id="GO:0003777">
    <property type="term" value="F:microtubule motor activity"/>
    <property type="evidence" value="ECO:0007669"/>
    <property type="project" value="InterPro"/>
</dbReference>
<dbReference type="InterPro" id="IPR027640">
    <property type="entry name" value="Kinesin-like_fam"/>
</dbReference>
<dbReference type="Proteomes" id="UP000826271">
    <property type="component" value="Unassembled WGS sequence"/>
</dbReference>
<dbReference type="GO" id="GO:0005874">
    <property type="term" value="C:microtubule"/>
    <property type="evidence" value="ECO:0007669"/>
    <property type="project" value="UniProtKB-KW"/>
</dbReference>
<feature type="binding site" evidence="4">
    <location>
        <begin position="112"/>
        <end position="119"/>
    </location>
    <ligand>
        <name>ATP</name>
        <dbReference type="ChEBI" id="CHEBI:30616"/>
    </ligand>
</feature>
<evidence type="ECO:0000256" key="1">
    <source>
        <dbReference type="ARBA" id="ARBA00022701"/>
    </source>
</evidence>
<evidence type="ECO:0000313" key="7">
    <source>
        <dbReference type="EMBL" id="KAG8381310.1"/>
    </source>
</evidence>
<evidence type="ECO:0000259" key="6">
    <source>
        <dbReference type="PROSITE" id="PS50067"/>
    </source>
</evidence>
<proteinExistence type="inferred from homology"/>
<evidence type="ECO:0000256" key="3">
    <source>
        <dbReference type="ARBA" id="ARBA00061615"/>
    </source>
</evidence>
<dbReference type="FunFam" id="1.10.150.280:FF:000003">
    <property type="entry name" value="Kinesin-like protein KIN-10C"/>
    <property type="match status" value="1"/>
</dbReference>
<keyword evidence="4" id="KW-0547">Nucleotide-binding</keyword>
<dbReference type="GO" id="GO:0005524">
    <property type="term" value="F:ATP binding"/>
    <property type="evidence" value="ECO:0007669"/>
    <property type="project" value="UniProtKB-UniRule"/>
</dbReference>
<dbReference type="InterPro" id="IPR036961">
    <property type="entry name" value="Kinesin_motor_dom_sf"/>
</dbReference>
<keyword evidence="2 4" id="KW-0505">Motor protein</keyword>
<dbReference type="Gene3D" id="1.10.150.280">
    <property type="entry name" value="AF1531-like domain"/>
    <property type="match status" value="1"/>
</dbReference>
<evidence type="ECO:0000313" key="8">
    <source>
        <dbReference type="Proteomes" id="UP000826271"/>
    </source>
</evidence>
<sequence length="672" mass="74378">MAPKIGDSNCVKFNNSKKVRIIGKIRGFSDKESETLTQNSKPWITVKKPHENGASEKYTLFLDTQPSSHKDGYELDYFYEQDEEIGQIYSREIKPLILEAFDGRNASIIALGAKGSGKTYTIQGSQEKPGLAAMAMSEILSKAKELGKSVCVSLYELTHDNAYDLLNPMRPAVQVCVKSISEFHSIYFSQGSSQNTQKVPTDQPRNHKGLMVHISSENDELKPNVVNKINFVDLAGYEDPRKSSRDGIRDGITAAENNRINKSLYAILSVVSAINANEARVPYRESKLTRILQDSLGGSSHILLLTCLNPSFCQDSLSSISLVSRSCRITKQVLTDSTNRNQSSAKVKVQSSLKFGKTMSASLSLKKQIDHSQLLSGKKGSCILKGRKLFDEEKKVHPMQLKCQSEDASTQKCKILPNLALVVPPFSLEEAPQDKDISGCSPLEPTKDLNSQEPESQSKLQETLLPSPPDDNATIPTNTDDSSHSGIYHTEAYPGINSVPNALLHFEAASTCEENNTLHKKDDSSPPLSERIREISNNLKSLCASTPLRIKMPDEAVAQCSSQVSYNDIVDPKTPVLELKTASYCSPRDTFSNRSSRLKNSLVQEYLNFLNSANKEELKSLKGIGEKRATYILELREESPEPFKDLDDLQEIGLSTKQIKGMMKQVAGELFN</sequence>
<dbReference type="GO" id="GO:0051231">
    <property type="term" value="P:spindle elongation"/>
    <property type="evidence" value="ECO:0007669"/>
    <property type="project" value="TreeGrafter"/>
</dbReference>
<dbReference type="SUPFAM" id="SSF52540">
    <property type="entry name" value="P-loop containing nucleoside triphosphate hydrolases"/>
    <property type="match status" value="1"/>
</dbReference>
<evidence type="ECO:0000256" key="5">
    <source>
        <dbReference type="SAM" id="MobiDB-lite"/>
    </source>
</evidence>
<feature type="compositionally biased region" description="Polar residues" evidence="5">
    <location>
        <begin position="448"/>
        <end position="461"/>
    </location>
</feature>
<evidence type="ECO:0000256" key="2">
    <source>
        <dbReference type="ARBA" id="ARBA00023175"/>
    </source>
</evidence>
<gene>
    <name evidence="7" type="ORF">BUALT_Bualt06G0109100</name>
</gene>
<accession>A0AAV6XQ48</accession>
<dbReference type="GO" id="GO:0007018">
    <property type="term" value="P:microtubule-based movement"/>
    <property type="evidence" value="ECO:0007669"/>
    <property type="project" value="InterPro"/>
</dbReference>
<feature type="domain" description="Kinesin motor" evidence="6">
    <location>
        <begin position="18"/>
        <end position="329"/>
    </location>
</feature>